<feature type="compositionally biased region" description="Gly residues" evidence="7">
    <location>
        <begin position="619"/>
        <end position="629"/>
    </location>
</feature>
<dbReference type="GO" id="GO:0016020">
    <property type="term" value="C:membrane"/>
    <property type="evidence" value="ECO:0007669"/>
    <property type="project" value="UniProtKB-SubCell"/>
</dbReference>
<dbReference type="InterPro" id="IPR032629">
    <property type="entry name" value="DCB_dom"/>
</dbReference>
<dbReference type="Pfam" id="PF20252">
    <property type="entry name" value="BIG2_C"/>
    <property type="match status" value="1"/>
</dbReference>
<accession>A0A9W7YE56</accession>
<dbReference type="Gene3D" id="1.10.1000.11">
    <property type="entry name" value="Arf Nucleotide-binding Site Opener,domain 2"/>
    <property type="match status" value="1"/>
</dbReference>
<keyword evidence="3" id="KW-0813">Transport</keyword>
<evidence type="ECO:0000313" key="9">
    <source>
        <dbReference type="EMBL" id="KAJ1732550.1"/>
    </source>
</evidence>
<dbReference type="SMART" id="SM00222">
    <property type="entry name" value="Sec7"/>
    <property type="match status" value="1"/>
</dbReference>
<evidence type="ECO:0000256" key="4">
    <source>
        <dbReference type="ARBA" id="ARBA00022490"/>
    </source>
</evidence>
<dbReference type="GO" id="GO:0005794">
    <property type="term" value="C:Golgi apparatus"/>
    <property type="evidence" value="ECO:0007669"/>
    <property type="project" value="UniProtKB-ARBA"/>
</dbReference>
<dbReference type="EMBL" id="JANBOI010000216">
    <property type="protein sequence ID" value="KAJ1732550.1"/>
    <property type="molecule type" value="Genomic_DNA"/>
</dbReference>
<feature type="compositionally biased region" description="Polar residues" evidence="7">
    <location>
        <begin position="1806"/>
        <end position="1817"/>
    </location>
</feature>
<feature type="region of interest" description="Disordered" evidence="7">
    <location>
        <begin position="984"/>
        <end position="1005"/>
    </location>
</feature>
<keyword evidence="4" id="KW-0963">Cytoplasm</keyword>
<feature type="compositionally biased region" description="Basic and acidic residues" evidence="7">
    <location>
        <begin position="594"/>
        <end position="606"/>
    </location>
</feature>
<dbReference type="SUPFAM" id="SSF48425">
    <property type="entry name" value="Sec7 domain"/>
    <property type="match status" value="1"/>
</dbReference>
<dbReference type="Gene3D" id="1.10.220.20">
    <property type="match status" value="1"/>
</dbReference>
<dbReference type="Pfam" id="PF09324">
    <property type="entry name" value="Sec7-like_HDS"/>
    <property type="match status" value="1"/>
</dbReference>
<feature type="region of interest" description="Disordered" evidence="7">
    <location>
        <begin position="378"/>
        <end position="397"/>
    </location>
</feature>
<feature type="compositionally biased region" description="Low complexity" evidence="7">
    <location>
        <begin position="81"/>
        <end position="90"/>
    </location>
</feature>
<feature type="region of interest" description="Disordered" evidence="7">
    <location>
        <begin position="1"/>
        <end position="90"/>
    </location>
</feature>
<dbReference type="FunFam" id="1.10.1000.11:FF:000003">
    <property type="entry name" value="Brefeldin A-inhibited guanine nucleotide-exchange protein 1"/>
    <property type="match status" value="1"/>
</dbReference>
<keyword evidence="5" id="KW-0653">Protein transport</keyword>
<name>A0A9W7YE56_9FUNG</name>
<dbReference type="PROSITE" id="PS50190">
    <property type="entry name" value="SEC7"/>
    <property type="match status" value="1"/>
</dbReference>
<gene>
    <name evidence="9" type="primary">SEC7</name>
    <name evidence="9" type="ORF">LPJ61_001990</name>
</gene>
<dbReference type="PANTHER" id="PTHR10663:SF375">
    <property type="entry name" value="LD29171P"/>
    <property type="match status" value="1"/>
</dbReference>
<evidence type="ECO:0000256" key="7">
    <source>
        <dbReference type="SAM" id="MobiDB-lite"/>
    </source>
</evidence>
<keyword evidence="10" id="KW-1185">Reference proteome</keyword>
<dbReference type="InterPro" id="IPR000904">
    <property type="entry name" value="Sec7_dom"/>
</dbReference>
<dbReference type="Pfam" id="PF12783">
    <property type="entry name" value="Sec7-like_HUS"/>
    <property type="match status" value="1"/>
</dbReference>
<evidence type="ECO:0000256" key="6">
    <source>
        <dbReference type="ARBA" id="ARBA00023136"/>
    </source>
</evidence>
<feature type="region of interest" description="Disordered" evidence="7">
    <location>
        <begin position="585"/>
        <end position="632"/>
    </location>
</feature>
<feature type="region of interest" description="Disordered" evidence="7">
    <location>
        <begin position="689"/>
        <end position="734"/>
    </location>
</feature>
<evidence type="ECO:0000256" key="2">
    <source>
        <dbReference type="ARBA" id="ARBA00004496"/>
    </source>
</evidence>
<dbReference type="Proteomes" id="UP001143981">
    <property type="component" value="Unassembled WGS sequence"/>
</dbReference>
<evidence type="ECO:0000256" key="5">
    <source>
        <dbReference type="ARBA" id="ARBA00022927"/>
    </source>
</evidence>
<dbReference type="InterPro" id="IPR046455">
    <property type="entry name" value="Sec7/BIG1-like_C"/>
</dbReference>
<proteinExistence type="predicted"/>
<dbReference type="InterPro" id="IPR023394">
    <property type="entry name" value="Sec7_C_sf"/>
</dbReference>
<protein>
    <submittedName>
        <fullName evidence="9">Guanine nucleotide exchange protein for ADP-robosylation factor</fullName>
    </submittedName>
</protein>
<sequence length="2125" mass="227750">MADDTRAATRSTSADDLPRSTPRSTAGWHPPLLVDPQRIVSAALHAAPAQPNGGRLAPEQASARPDSANAPAQPALPAPPGGQQASAGEAAGTPLPGLVFIIGAVEKLQASREGRAAELRAALDAVMLVLRPRMQYPQANMGLGRQDAEAVIRALALACGPQSSAPTVVIALDCIEKLVSFRYFDAAANEADAEGRRALGQRLVAIVARCFRGDNNTADGVQLQIVKALFALLSSDHIPVRQAAMLDTIRTTYNVFVTARSLSTQTIAQGTLAQMVHQVLERVPVDLGYDFEAAGSRAGSPTTAQERPHQTDDGAARDAFLLIRSLCRLAMRPVTEPASDPKSPALRARCLALSLLRVALSEHTQVFSSAYVHLQPAAAERQAPPAPSADDEFGDAEGPDRAIAEQIADAEQGQRRAGDSSPAVPSAVPLAAVVRQYLSLALSRNLVSTNATVLELSLAVFELAMRHVRMYLRREAEVLFGEIVLPLLENKSSGSLYQRGRMLQTLTRMLTQPSLVVELYLNYDCSEDARTSVFQRLADVFCRLGGAHTAAPHKNSPHYALATAADPSVVAAAWRAVQQRQTVFNVPNRQVSHQRLDSPPRDDARRASRTQSMSSLVSNGGGGGGGGSSTGAARASAVMIHGAFSQSTGDGAGTMDEYAIRQQALDALSAMLQSMVSWSDRLADPQALGEATAARRSGDDDGSDGAGAMASSEGNAGGDGSGSDVLGPADSDDPQELFSIKHRKSLLEAGSRQFAWKAQKGIDAWRASGALTSNDPCDLARLLHAQHGLDKVQLGEYLGEGDAYNIAVMHAFVDRMDFGGLSFVAALRRLLQAFRLPGEAQKIDRFMLKFAERYMIGNPDAGFANADAAYVLAYSVILLNTDQHSPQVKHRMTKQEFISNNRGINDGRDLALQLLSDVFDQVASDEIKLQDDPLANRVQSSPGPAMFSLWGNSTANKIREQHAHASASMAAKSEQSIRSMARARRRQWARQHGETGGGGDGALGADDEDGIDGWGSIQLGAADYLHATRADHIAPMFGAIWTGVLAALSSPMQTSGDPYVVAVCLAGLQCGIALACRFRMSLERTTFVTTLRNFTQLQNLAEMRRKHVEAIRALVEVAASRPDIGDGLADSWMDVLQCVSQLERLQLLTQGSESAAARSRASRPSTDGASVFASVLSVSGPSSSEQSIPARTFFGPATAPAASGASPTSPSFASAASMPAAGVAVQGPSVSVAELAKLETNSQVLVVMVDRLFTSSVHLSGSGIVEFVRALSQVAWGEITASFHAIGGSSANGATAKQHRQQQQQQQRRHGRRASTSSHGAPSRLFSMTKIVEIAYYNMGRIRVEWSQIWAILGPLFDRVGAHSDTRAALFALDSLRQLSMKFLEKEELPHFAFQKEFLRPFADILEGYIPDGGPSDRGSASRQNVDVDVLVKDMVLRCVHQLVQAAAAHIRSGWKAILNVAQIAARDGHDPIAEMGFHLVRECAQRHGRHMWMLAAAAPTRAGQEHSDNAAAAVSVVGLEYFHELIACLSEYAVGAAVHRPRLALGAIDTLCHAADALGKQVVEHPAFAASSSDATALDEQPLYRVWMPVLRALYEVVMHTEDLEVRTRALDSFFRLAMTQGRRFSSALWTTMLRSLVFAMFADLRDPSASRRFTTVDDLELWFSTTLIKALRHLIALFSEYYPTHLSNEMMREVLELLVLCIAQPSEVLGKVGASCLHDMVRANYAKCDTEAWGLLCGTFARLFSWSQPRELFSIAGIEPESPAETKSPQTPVASDAAAGHRRPANPHAVSRPSPLRAGGSAESLLSSTDGSGASTVPHEATPGSSADDSAGDVIANGLPGVLLPRAKSSGAAEKPDYLHTTLKCILQLLLIQTVGELFGVNVETGSIGSVSKADDLYDHMSAHHLFILLDCLDQSRAFARRFNGNRRVRRRLVEMGVMPTMPSLLNQETGSMLMELHILQRMHLDAVGVGSVGASNSEAAAKRRSEREAVRDEVEDRLSGLVRLAFAHYCSSDERGSSNGKRRVALVSTSNALHPESPEARKQEATAYAWHPSVLCVLDYVPLLADAAGESFAATVARLWPDLVAALGVAVDVGDRDVVGAIQKTLAVAGTKLQITSTPYTI</sequence>
<comment type="caution">
    <text evidence="9">The sequence shown here is derived from an EMBL/GenBank/DDBJ whole genome shotgun (WGS) entry which is preliminary data.</text>
</comment>
<dbReference type="GO" id="GO:0005085">
    <property type="term" value="F:guanyl-nucleotide exchange factor activity"/>
    <property type="evidence" value="ECO:0007669"/>
    <property type="project" value="InterPro"/>
</dbReference>
<dbReference type="InterPro" id="IPR035999">
    <property type="entry name" value="Sec7_dom_sf"/>
</dbReference>
<dbReference type="Pfam" id="PF01369">
    <property type="entry name" value="Sec7"/>
    <property type="match status" value="1"/>
</dbReference>
<feature type="domain" description="SEC7" evidence="8">
    <location>
        <begin position="736"/>
        <end position="925"/>
    </location>
</feature>
<keyword evidence="6" id="KW-0472">Membrane</keyword>
<dbReference type="InterPro" id="IPR015403">
    <property type="entry name" value="Mon2/Sec7/BIG1-like_HDS"/>
</dbReference>
<evidence type="ECO:0000256" key="1">
    <source>
        <dbReference type="ARBA" id="ARBA00004370"/>
    </source>
</evidence>
<dbReference type="GO" id="GO:0032012">
    <property type="term" value="P:regulation of ARF protein signal transduction"/>
    <property type="evidence" value="ECO:0007669"/>
    <property type="project" value="InterPro"/>
</dbReference>
<dbReference type="InterPro" id="IPR016024">
    <property type="entry name" value="ARM-type_fold"/>
</dbReference>
<dbReference type="SUPFAM" id="SSF48371">
    <property type="entry name" value="ARM repeat"/>
    <property type="match status" value="1"/>
</dbReference>
<evidence type="ECO:0000259" key="8">
    <source>
        <dbReference type="PROSITE" id="PS50190"/>
    </source>
</evidence>
<reference evidence="9" key="1">
    <citation type="submission" date="2022-07" db="EMBL/GenBank/DDBJ databases">
        <title>Phylogenomic reconstructions and comparative analyses of Kickxellomycotina fungi.</title>
        <authorList>
            <person name="Reynolds N.K."/>
            <person name="Stajich J.E."/>
            <person name="Barry K."/>
            <person name="Grigoriev I.V."/>
            <person name="Crous P."/>
            <person name="Smith M.E."/>
        </authorList>
    </citation>
    <scope>NUCLEOTIDE SEQUENCE</scope>
    <source>
        <strain evidence="9">BCRC 34381</strain>
    </source>
</reference>
<feature type="region of interest" description="Disordered" evidence="7">
    <location>
        <begin position="1290"/>
        <end position="1322"/>
    </location>
</feature>
<dbReference type="InterPro" id="IPR032691">
    <property type="entry name" value="Mon2/Sec7/BIG1-like_HUS"/>
</dbReference>
<organism evidence="9 10">
    <name type="scientific">Coemansia biformis</name>
    <dbReference type="NCBI Taxonomy" id="1286918"/>
    <lineage>
        <taxon>Eukaryota</taxon>
        <taxon>Fungi</taxon>
        <taxon>Fungi incertae sedis</taxon>
        <taxon>Zoopagomycota</taxon>
        <taxon>Kickxellomycotina</taxon>
        <taxon>Kickxellomycetes</taxon>
        <taxon>Kickxellales</taxon>
        <taxon>Kickxellaceae</taxon>
        <taxon>Coemansia</taxon>
    </lineage>
</organism>
<evidence type="ECO:0000256" key="3">
    <source>
        <dbReference type="ARBA" id="ARBA00022448"/>
    </source>
</evidence>
<dbReference type="CDD" id="cd00171">
    <property type="entry name" value="Sec7"/>
    <property type="match status" value="1"/>
</dbReference>
<evidence type="ECO:0000313" key="10">
    <source>
        <dbReference type="Proteomes" id="UP001143981"/>
    </source>
</evidence>
<dbReference type="PANTHER" id="PTHR10663">
    <property type="entry name" value="GUANYL-NUCLEOTIDE EXCHANGE FACTOR"/>
    <property type="match status" value="1"/>
</dbReference>
<dbReference type="OrthoDB" id="18431at2759"/>
<dbReference type="GO" id="GO:0015031">
    <property type="term" value="P:protein transport"/>
    <property type="evidence" value="ECO:0007669"/>
    <property type="project" value="UniProtKB-KW"/>
</dbReference>
<comment type="subcellular location">
    <subcellularLocation>
        <location evidence="2">Cytoplasm</location>
    </subcellularLocation>
    <subcellularLocation>
        <location evidence="1">Membrane</location>
    </subcellularLocation>
</comment>
<dbReference type="Pfam" id="PF16213">
    <property type="entry name" value="DCB"/>
    <property type="match status" value="1"/>
</dbReference>
<feature type="region of interest" description="Disordered" evidence="7">
    <location>
        <begin position="1762"/>
        <end position="1834"/>
    </location>
</feature>